<keyword evidence="2 5" id="KW-0812">Transmembrane</keyword>
<evidence type="ECO:0000256" key="4">
    <source>
        <dbReference type="ARBA" id="ARBA00023136"/>
    </source>
</evidence>
<feature type="transmembrane region" description="Helical" evidence="5">
    <location>
        <begin position="147"/>
        <end position="170"/>
    </location>
</feature>
<comment type="subcellular location">
    <subcellularLocation>
        <location evidence="1">Membrane</location>
        <topology evidence="1">Multi-pass membrane protein</topology>
    </subcellularLocation>
</comment>
<feature type="transmembrane region" description="Helical" evidence="5">
    <location>
        <begin position="55"/>
        <end position="76"/>
    </location>
</feature>
<dbReference type="RefSeq" id="WP_344876317.1">
    <property type="nucleotide sequence ID" value="NZ_BAABAL010000012.1"/>
</dbReference>
<dbReference type="Pfam" id="PF02361">
    <property type="entry name" value="CbiQ"/>
    <property type="match status" value="1"/>
</dbReference>
<organism evidence="6 7">
    <name type="scientific">Allokutzneria multivorans</name>
    <dbReference type="NCBI Taxonomy" id="1142134"/>
    <lineage>
        <taxon>Bacteria</taxon>
        <taxon>Bacillati</taxon>
        <taxon>Actinomycetota</taxon>
        <taxon>Actinomycetes</taxon>
        <taxon>Pseudonocardiales</taxon>
        <taxon>Pseudonocardiaceae</taxon>
        <taxon>Allokutzneria</taxon>
    </lineage>
</organism>
<feature type="transmembrane region" description="Helical" evidence="5">
    <location>
        <begin position="228"/>
        <end position="249"/>
    </location>
</feature>
<feature type="transmembrane region" description="Helical" evidence="5">
    <location>
        <begin position="331"/>
        <end position="349"/>
    </location>
</feature>
<comment type="caution">
    <text evidence="6">The sequence shown here is derived from an EMBL/GenBank/DDBJ whole genome shotgun (WGS) entry which is preliminary data.</text>
</comment>
<keyword evidence="4 5" id="KW-0472">Membrane</keyword>
<keyword evidence="7" id="KW-1185">Reference proteome</keyword>
<dbReference type="PANTHER" id="PTHR33514:SF15">
    <property type="entry name" value="COBALT TRANSPORT PROTEIN"/>
    <property type="match status" value="1"/>
</dbReference>
<feature type="transmembrane region" description="Helical" evidence="5">
    <location>
        <begin position="295"/>
        <end position="311"/>
    </location>
</feature>
<evidence type="ECO:0000256" key="2">
    <source>
        <dbReference type="ARBA" id="ARBA00022692"/>
    </source>
</evidence>
<evidence type="ECO:0000313" key="6">
    <source>
        <dbReference type="EMBL" id="GAA4011085.1"/>
    </source>
</evidence>
<dbReference type="InterPro" id="IPR003339">
    <property type="entry name" value="ABC/ECF_trnsptr_transmembrane"/>
</dbReference>
<accession>A0ABP7SFN9</accession>
<feature type="transmembrane region" description="Helical" evidence="5">
    <location>
        <begin position="255"/>
        <end position="275"/>
    </location>
</feature>
<reference evidence="7" key="1">
    <citation type="journal article" date="2019" name="Int. J. Syst. Evol. Microbiol.">
        <title>The Global Catalogue of Microorganisms (GCM) 10K type strain sequencing project: providing services to taxonomists for standard genome sequencing and annotation.</title>
        <authorList>
            <consortium name="The Broad Institute Genomics Platform"/>
            <consortium name="The Broad Institute Genome Sequencing Center for Infectious Disease"/>
            <person name="Wu L."/>
            <person name="Ma J."/>
        </authorList>
    </citation>
    <scope>NUCLEOTIDE SEQUENCE [LARGE SCALE GENOMIC DNA]</scope>
    <source>
        <strain evidence="7">JCM 17342</strain>
    </source>
</reference>
<keyword evidence="3 5" id="KW-1133">Transmembrane helix</keyword>
<dbReference type="EMBL" id="BAABAL010000012">
    <property type="protein sequence ID" value="GAA4011085.1"/>
    <property type="molecule type" value="Genomic_DNA"/>
</dbReference>
<evidence type="ECO:0000256" key="5">
    <source>
        <dbReference type="SAM" id="Phobius"/>
    </source>
</evidence>
<protein>
    <submittedName>
        <fullName evidence="6">CbiQ family ECF transporter T component</fullName>
    </submittedName>
</protein>
<dbReference type="PANTHER" id="PTHR33514">
    <property type="entry name" value="PROTEIN ABCI12, CHLOROPLASTIC"/>
    <property type="match status" value="1"/>
</dbReference>
<sequence>MVPRTLHPGAWWLWALGLATAASRTTNPLLLALILAVAGFVVAHRRGDAPWALAFRMYVLLGAVIVFSRVVFRIIFGGGQGEIVLFTLPQIPLPEWAAGIRLFGPVAAEQLLGGFYDGLRLATMVVCLGAANALANPKRMLKAVPSALYEIGAAVVVALSVAPQLIESVLRVRRARRLRGGAQKGMKALRAIVIPVLTDALDRSLALAAAMDSRGYGRTGTRQRGPRLLTGFLVIGGLAGICVGVYGLLDGTAPRYLGGPVLAGGLALAIAGFVLGGRRVPRTVYRPDSWRAPELLVAACGIGTAAVLFITSQVDAANLYPSLNPLTWPEFAALPALGVLLGAAPAVLAPPHPETT</sequence>
<gene>
    <name evidence="6" type="ORF">GCM10022247_36780</name>
</gene>
<evidence type="ECO:0000256" key="3">
    <source>
        <dbReference type="ARBA" id="ARBA00022989"/>
    </source>
</evidence>
<name>A0ABP7SFN9_9PSEU</name>
<feature type="transmembrane region" description="Helical" evidence="5">
    <location>
        <begin position="12"/>
        <end position="43"/>
    </location>
</feature>
<evidence type="ECO:0000256" key="1">
    <source>
        <dbReference type="ARBA" id="ARBA00004141"/>
    </source>
</evidence>
<dbReference type="Proteomes" id="UP001501747">
    <property type="component" value="Unassembled WGS sequence"/>
</dbReference>
<proteinExistence type="predicted"/>
<evidence type="ECO:0000313" key="7">
    <source>
        <dbReference type="Proteomes" id="UP001501747"/>
    </source>
</evidence>